<sequence>MAFKDGDFVLVEYSLRLKDTNQLIDTTSEEEAKKEGIYDEDRVYGPELVIIGEGRLIPGLEEAIKEMNVNEKKEVEIPPEKAYGVRDPNKVKTYSVKQFLRHGVRPEIGKLVEINGQVGRIIAVEGGRVKVDFNHPLAGRTLLAVIRVVAKLEKDEDKIKHLVARRLRAKPDYIDVNVDRENGVVTIKMKPQAALRATPSTKVVLLDEIRRYFDWARRVNIVEEYEIRAEKKEQEQQ</sequence>
<comment type="subcellular location">
    <subcellularLocation>
        <location evidence="2">Cytoplasm</location>
    </subcellularLocation>
</comment>
<comment type="similarity">
    <text evidence="3 9">Belongs to the FKBP-type PPIase family.</text>
</comment>
<dbReference type="AlphaFoldDB" id="G0EEX0"/>
<comment type="catalytic activity">
    <reaction evidence="1 8 9">
        <text>[protein]-peptidylproline (omega=180) = [protein]-peptidylproline (omega=0)</text>
        <dbReference type="Rhea" id="RHEA:16237"/>
        <dbReference type="Rhea" id="RHEA-COMP:10747"/>
        <dbReference type="Rhea" id="RHEA-COMP:10748"/>
        <dbReference type="ChEBI" id="CHEBI:83833"/>
        <dbReference type="ChEBI" id="CHEBI:83834"/>
        <dbReference type="EC" id="5.2.1.8"/>
    </reaction>
</comment>
<dbReference type="Gene3D" id="2.40.10.330">
    <property type="match status" value="1"/>
</dbReference>
<dbReference type="InterPro" id="IPR001179">
    <property type="entry name" value="PPIase_FKBP_dom"/>
</dbReference>
<evidence type="ECO:0000256" key="6">
    <source>
        <dbReference type="ARBA" id="ARBA00023186"/>
    </source>
</evidence>
<dbReference type="RefSeq" id="WP_014025761.1">
    <property type="nucleotide sequence ID" value="NC_015931.1"/>
</dbReference>
<dbReference type="HOGENOM" id="CLU_073526_1_0_2"/>
<dbReference type="PROSITE" id="PS50059">
    <property type="entry name" value="FKBP_PPIASE"/>
    <property type="match status" value="1"/>
</dbReference>
<name>G0EEX0_PYRF1</name>
<protein>
    <recommendedName>
        <fullName evidence="9">Peptidyl-prolyl cis-trans isomerase</fullName>
        <ecNumber evidence="9">5.2.1.8</ecNumber>
    </recommendedName>
</protein>
<keyword evidence="6" id="KW-0143">Chaperone</keyword>
<dbReference type="PANTHER" id="PTHR47861:SF3">
    <property type="entry name" value="FKBP-TYPE PEPTIDYL-PROLYL CIS-TRANS ISOMERASE SLYD"/>
    <property type="match status" value="1"/>
</dbReference>
<evidence type="ECO:0000256" key="1">
    <source>
        <dbReference type="ARBA" id="ARBA00000971"/>
    </source>
</evidence>
<dbReference type="GO" id="GO:0042026">
    <property type="term" value="P:protein refolding"/>
    <property type="evidence" value="ECO:0007669"/>
    <property type="project" value="UniProtKB-ARBA"/>
</dbReference>
<evidence type="ECO:0000256" key="7">
    <source>
        <dbReference type="ARBA" id="ARBA00023235"/>
    </source>
</evidence>
<dbReference type="Pfam" id="PF00254">
    <property type="entry name" value="FKBP_C"/>
    <property type="match status" value="1"/>
</dbReference>
<keyword evidence="5 8" id="KW-0697">Rotamase</keyword>
<evidence type="ECO:0000256" key="3">
    <source>
        <dbReference type="ARBA" id="ARBA00006577"/>
    </source>
</evidence>
<dbReference type="PANTHER" id="PTHR47861">
    <property type="entry name" value="FKBP-TYPE PEPTIDYL-PROLYL CIS-TRANS ISOMERASE SLYD"/>
    <property type="match status" value="1"/>
</dbReference>
<dbReference type="GeneID" id="11139851"/>
<dbReference type="InterPro" id="IPR054016">
    <property type="entry name" value="FKBP26_IF"/>
</dbReference>
<dbReference type="Pfam" id="PF22199">
    <property type="entry name" value="FKBP26_IF"/>
    <property type="match status" value="1"/>
</dbReference>
<dbReference type="EC" id="5.2.1.8" evidence="9"/>
<dbReference type="GO" id="GO:0005737">
    <property type="term" value="C:cytoplasm"/>
    <property type="evidence" value="ECO:0007669"/>
    <property type="project" value="UniProtKB-SubCell"/>
</dbReference>
<evidence type="ECO:0000256" key="4">
    <source>
        <dbReference type="ARBA" id="ARBA00022490"/>
    </source>
</evidence>
<dbReference type="SUPFAM" id="SSF54534">
    <property type="entry name" value="FKBP-like"/>
    <property type="match status" value="1"/>
</dbReference>
<organism evidence="11 12">
    <name type="scientific">Pyrolobus fumarii (strain DSM 11204 / 1A)</name>
    <dbReference type="NCBI Taxonomy" id="694429"/>
    <lineage>
        <taxon>Archaea</taxon>
        <taxon>Thermoproteota</taxon>
        <taxon>Thermoprotei</taxon>
        <taxon>Desulfurococcales</taxon>
        <taxon>Pyrodictiaceae</taxon>
        <taxon>Pyrolobus</taxon>
    </lineage>
</organism>
<evidence type="ECO:0000313" key="11">
    <source>
        <dbReference type="EMBL" id="AEM38084.1"/>
    </source>
</evidence>
<accession>G0EEX0</accession>
<reference evidence="11 12" key="1">
    <citation type="journal article" date="2011" name="Stand. Genomic Sci.">
        <title>Complete genome sequence of the hyperthermophilic chemolithoautotroph Pyrolobus fumarii type strain (1A).</title>
        <authorList>
            <person name="Anderson I."/>
            <person name="Goker M."/>
            <person name="Nolan M."/>
            <person name="Lucas S."/>
            <person name="Hammon N."/>
            <person name="Deshpande S."/>
            <person name="Cheng J.F."/>
            <person name="Tapia R."/>
            <person name="Han C."/>
            <person name="Goodwin L."/>
            <person name="Pitluck S."/>
            <person name="Huntemann M."/>
            <person name="Liolios K."/>
            <person name="Ivanova N."/>
            <person name="Pagani I."/>
            <person name="Mavromatis K."/>
            <person name="Ovchinikova G."/>
            <person name="Pati A."/>
            <person name="Chen A."/>
            <person name="Palaniappan K."/>
            <person name="Land M."/>
            <person name="Hauser L."/>
            <person name="Brambilla E.M."/>
            <person name="Huber H."/>
            <person name="Yasawong M."/>
            <person name="Rohde M."/>
            <person name="Spring S."/>
            <person name="Abt B."/>
            <person name="Sikorski J."/>
            <person name="Wirth R."/>
            <person name="Detter J.C."/>
            <person name="Woyke T."/>
            <person name="Bristow J."/>
            <person name="Eisen J.A."/>
            <person name="Markowitz V."/>
            <person name="Hugenholtz P."/>
            <person name="Kyrpides N.C."/>
            <person name="Klenk H.P."/>
            <person name="Lapidus A."/>
        </authorList>
    </citation>
    <scope>NUCLEOTIDE SEQUENCE [LARGE SCALE GENOMIC DNA]</scope>
    <source>
        <strain evidence="12">DSM 11204 / 1A</strain>
    </source>
</reference>
<gene>
    <name evidence="11" type="ordered locus">Pyrfu_0212</name>
</gene>
<proteinExistence type="inferred from homology"/>
<dbReference type="Gene3D" id="3.30.70.2210">
    <property type="match status" value="1"/>
</dbReference>
<dbReference type="GO" id="GO:0003755">
    <property type="term" value="F:peptidyl-prolyl cis-trans isomerase activity"/>
    <property type="evidence" value="ECO:0007669"/>
    <property type="project" value="UniProtKB-UniRule"/>
</dbReference>
<evidence type="ECO:0000256" key="8">
    <source>
        <dbReference type="PROSITE-ProRule" id="PRU00277"/>
    </source>
</evidence>
<dbReference type="eggNOG" id="arCOG00980">
    <property type="taxonomic scope" value="Archaea"/>
</dbReference>
<keyword evidence="4" id="KW-0963">Cytoplasm</keyword>
<keyword evidence="7 8" id="KW-0413">Isomerase</keyword>
<dbReference type="InterPro" id="IPR048261">
    <property type="entry name" value="SlpA/SlyD-like_ins_sf"/>
</dbReference>
<dbReference type="Gene3D" id="3.10.50.40">
    <property type="match status" value="1"/>
</dbReference>
<evidence type="ECO:0000256" key="5">
    <source>
        <dbReference type="ARBA" id="ARBA00023110"/>
    </source>
</evidence>
<dbReference type="EMBL" id="CP002838">
    <property type="protein sequence ID" value="AEM38084.1"/>
    <property type="molecule type" value="Genomic_DNA"/>
</dbReference>
<evidence type="ECO:0000256" key="2">
    <source>
        <dbReference type="ARBA" id="ARBA00004496"/>
    </source>
</evidence>
<dbReference type="OrthoDB" id="8615at2157"/>
<evidence type="ECO:0000256" key="9">
    <source>
        <dbReference type="RuleBase" id="RU003915"/>
    </source>
</evidence>
<keyword evidence="12" id="KW-1185">Reference proteome</keyword>
<dbReference type="InParanoid" id="G0EEX0"/>
<dbReference type="InterPro" id="IPR046357">
    <property type="entry name" value="PPIase_dom_sf"/>
</dbReference>
<dbReference type="KEGG" id="pfm:Pyrfu_0212"/>
<dbReference type="Proteomes" id="UP000001037">
    <property type="component" value="Chromosome"/>
</dbReference>
<evidence type="ECO:0000313" key="12">
    <source>
        <dbReference type="Proteomes" id="UP000001037"/>
    </source>
</evidence>
<feature type="domain" description="PPIase FKBP-type" evidence="10">
    <location>
        <begin position="6"/>
        <end position="84"/>
    </location>
</feature>
<evidence type="ECO:0000259" key="10">
    <source>
        <dbReference type="PROSITE" id="PS50059"/>
    </source>
</evidence>
<dbReference type="STRING" id="694429.Pyrfu_0212"/>